<accession>A0AAC9IX38</accession>
<feature type="compositionally biased region" description="Low complexity" evidence="1">
    <location>
        <begin position="81"/>
        <end position="96"/>
    </location>
</feature>
<protein>
    <recommendedName>
        <fullName evidence="5">Glycine zipper domain-containing protein</fullName>
    </recommendedName>
</protein>
<evidence type="ECO:0000313" key="4">
    <source>
        <dbReference type="Proteomes" id="UP000182060"/>
    </source>
</evidence>
<dbReference type="Proteomes" id="UP000182060">
    <property type="component" value="Chromosome"/>
</dbReference>
<gene>
    <name evidence="3" type="ORF">AOC25_03420</name>
</gene>
<dbReference type="PROSITE" id="PS51257">
    <property type="entry name" value="PROKAR_LIPOPROTEIN"/>
    <property type="match status" value="1"/>
</dbReference>
<feature type="signal peptide" evidence="2">
    <location>
        <begin position="1"/>
        <end position="20"/>
    </location>
</feature>
<proteinExistence type="predicted"/>
<feature type="region of interest" description="Disordered" evidence="1">
    <location>
        <begin position="73"/>
        <end position="96"/>
    </location>
</feature>
<name>A0AAC9IX38_9BURK</name>
<organism evidence="3 4">
    <name type="scientific">Polynucleobacter asymbioticus</name>
    <dbReference type="NCBI Taxonomy" id="576611"/>
    <lineage>
        <taxon>Bacteria</taxon>
        <taxon>Pseudomonadati</taxon>
        <taxon>Pseudomonadota</taxon>
        <taxon>Betaproteobacteria</taxon>
        <taxon>Burkholderiales</taxon>
        <taxon>Burkholderiaceae</taxon>
        <taxon>Polynucleobacter</taxon>
    </lineage>
</organism>
<sequence length="96" mass="9410">MKTIKVVLFSSAVLALSACTGMSDTQQRTLSGAGIGAAAGVGIGALTGGGLLWGAAGGAVAGAAGGYIYDQYEKGKDKNPPKSNTTKSNSTKTTVN</sequence>
<evidence type="ECO:0000256" key="1">
    <source>
        <dbReference type="SAM" id="MobiDB-lite"/>
    </source>
</evidence>
<dbReference type="RefSeq" id="WP_071538912.1">
    <property type="nucleotide sequence ID" value="NZ_CP015016.1"/>
</dbReference>
<dbReference type="AlphaFoldDB" id="A0AAC9IX38"/>
<keyword evidence="2" id="KW-0732">Signal</keyword>
<feature type="chain" id="PRO_5042278550" description="Glycine zipper domain-containing protein" evidence="2">
    <location>
        <begin position="21"/>
        <end position="96"/>
    </location>
</feature>
<evidence type="ECO:0000313" key="3">
    <source>
        <dbReference type="EMBL" id="APC00743.1"/>
    </source>
</evidence>
<evidence type="ECO:0008006" key="5">
    <source>
        <dbReference type="Google" id="ProtNLM"/>
    </source>
</evidence>
<evidence type="ECO:0000256" key="2">
    <source>
        <dbReference type="SAM" id="SignalP"/>
    </source>
</evidence>
<reference evidence="3" key="1">
    <citation type="journal article" date="2017" name="Appl. Environ. Microbiol.">
        <title>Microdiversification of a pelagic Polynucleobacter species is mainly driven by acquisition of genomic islands from a partially interspecific gene pool.</title>
        <authorList>
            <person name="Hoetzinger M."/>
            <person name="Hahn M.W."/>
            <person name="Jezberova J."/>
            <person name="Schmidt J."/>
            <person name="Koll U."/>
        </authorList>
    </citation>
    <scope>NUCLEOTIDE SEQUENCE</scope>
    <source>
        <strain evidence="3">MWH-RechtKol4</strain>
    </source>
</reference>
<dbReference type="EMBL" id="CP015017">
    <property type="protein sequence ID" value="APC00743.1"/>
    <property type="molecule type" value="Genomic_DNA"/>
</dbReference>